<dbReference type="GO" id="GO:0005737">
    <property type="term" value="C:cytoplasm"/>
    <property type="evidence" value="ECO:0007669"/>
    <property type="project" value="UniProtKB-SubCell"/>
</dbReference>
<keyword evidence="5" id="KW-0963">Cytoplasm</keyword>
<comment type="subcellular location">
    <subcellularLocation>
        <location evidence="2">Cytoplasm</location>
    </subcellularLocation>
    <subcellularLocation>
        <location evidence="1">Nucleus</location>
    </subcellularLocation>
</comment>
<comment type="similarity">
    <text evidence="3">Belongs to the HRI1 family.</text>
</comment>
<evidence type="ECO:0000313" key="7">
    <source>
        <dbReference type="EMBL" id="CCX34479.1"/>
    </source>
</evidence>
<dbReference type="STRING" id="1076935.U4LSB1"/>
<evidence type="ECO:0000256" key="3">
    <source>
        <dbReference type="ARBA" id="ARBA00005229"/>
    </source>
</evidence>
<dbReference type="CDD" id="cd11692">
    <property type="entry name" value="HRI1_N_like"/>
    <property type="match status" value="1"/>
</dbReference>
<reference evidence="7 8" key="1">
    <citation type="journal article" date="2013" name="PLoS Genet.">
        <title>The genome and development-dependent transcriptomes of Pyronema confluens: a window into fungal evolution.</title>
        <authorList>
            <person name="Traeger S."/>
            <person name="Altegoer F."/>
            <person name="Freitag M."/>
            <person name="Gabaldon T."/>
            <person name="Kempken F."/>
            <person name="Kumar A."/>
            <person name="Marcet-Houben M."/>
            <person name="Poggeler S."/>
            <person name="Stajich J.E."/>
            <person name="Nowrousian M."/>
        </authorList>
    </citation>
    <scope>NUCLEOTIDE SEQUENCE [LARGE SCALE GENOMIC DNA]</scope>
    <source>
        <strain evidence="8">CBS 100304</strain>
        <tissue evidence="7">Vegetative mycelium</tissue>
    </source>
</reference>
<evidence type="ECO:0000256" key="4">
    <source>
        <dbReference type="ARBA" id="ARBA00017063"/>
    </source>
</evidence>
<evidence type="ECO:0000256" key="5">
    <source>
        <dbReference type="ARBA" id="ARBA00022490"/>
    </source>
</evidence>
<evidence type="ECO:0000256" key="2">
    <source>
        <dbReference type="ARBA" id="ARBA00004496"/>
    </source>
</evidence>
<proteinExistence type="inferred from homology"/>
<dbReference type="eggNOG" id="ENOG502S8GG">
    <property type="taxonomic scope" value="Eukaryota"/>
</dbReference>
<dbReference type="InterPro" id="IPR031818">
    <property type="entry name" value="Hri1"/>
</dbReference>
<gene>
    <name evidence="7" type="ORF">PCON_03743</name>
</gene>
<dbReference type="InterPro" id="IPR038744">
    <property type="entry name" value="Hri1_N"/>
</dbReference>
<accession>U4LSB1</accession>
<dbReference type="GO" id="GO:0005634">
    <property type="term" value="C:nucleus"/>
    <property type="evidence" value="ECO:0007669"/>
    <property type="project" value="UniProtKB-SubCell"/>
</dbReference>
<dbReference type="AlphaFoldDB" id="U4LSB1"/>
<organism evidence="7 8">
    <name type="scientific">Pyronema omphalodes (strain CBS 100304)</name>
    <name type="common">Pyronema confluens</name>
    <dbReference type="NCBI Taxonomy" id="1076935"/>
    <lineage>
        <taxon>Eukaryota</taxon>
        <taxon>Fungi</taxon>
        <taxon>Dikarya</taxon>
        <taxon>Ascomycota</taxon>
        <taxon>Pezizomycotina</taxon>
        <taxon>Pezizomycetes</taxon>
        <taxon>Pezizales</taxon>
        <taxon>Pyronemataceae</taxon>
        <taxon>Pyronema</taxon>
    </lineage>
</organism>
<name>U4LSB1_PYROM</name>
<keyword evidence="8" id="KW-1185">Reference proteome</keyword>
<dbReference type="Proteomes" id="UP000018144">
    <property type="component" value="Unassembled WGS sequence"/>
</dbReference>
<keyword evidence="6" id="KW-0539">Nucleus</keyword>
<dbReference type="OrthoDB" id="4045395at2759"/>
<evidence type="ECO:0000256" key="6">
    <source>
        <dbReference type="ARBA" id="ARBA00023242"/>
    </source>
</evidence>
<protein>
    <recommendedName>
        <fullName evidence="4">Protein HRI1</fullName>
    </recommendedName>
</protein>
<dbReference type="Pfam" id="PF16815">
    <property type="entry name" value="HRI1"/>
    <property type="match status" value="1"/>
</dbReference>
<dbReference type="Gene3D" id="2.40.128.320">
    <property type="entry name" value="Protein HRI1, N-terminal domain"/>
    <property type="match status" value="1"/>
</dbReference>
<dbReference type="EMBL" id="HF936539">
    <property type="protein sequence ID" value="CCX34479.1"/>
    <property type="molecule type" value="Genomic_DNA"/>
</dbReference>
<evidence type="ECO:0000313" key="8">
    <source>
        <dbReference type="Proteomes" id="UP000018144"/>
    </source>
</evidence>
<sequence length="205" mass="23489">MSISHRISIRWLPSPASEPHSVLVLTSPARRYVDIRLTLSPSGELEGLYWGFAGQSFYPTPNSGRWEHFIDSRSDEPGSDEGSLEVLENGDVLEKGKMVDFEEPDKGEKEYEEVWRDEVLEKDERVAIVMETEGGRVVRVGGWVQGVLKDKEGFNAERWKDGKRIWGMGKELASDEIWEKEKELVVGDEVEKRGLVWRVVERAVW</sequence>
<dbReference type="InterPro" id="IPR043047">
    <property type="entry name" value="Hri1_N_sf"/>
</dbReference>
<dbReference type="OMA" id="EAWRAVP"/>
<dbReference type="CDD" id="cd11693">
    <property type="entry name" value="HRI1_C_like"/>
    <property type="match status" value="1"/>
</dbReference>
<evidence type="ECO:0000256" key="1">
    <source>
        <dbReference type="ARBA" id="ARBA00004123"/>
    </source>
</evidence>